<reference evidence="3" key="1">
    <citation type="submission" date="2016-11" db="EMBL/GenBank/DDBJ databases">
        <authorList>
            <person name="Varghese N."/>
            <person name="Submissions S."/>
        </authorList>
    </citation>
    <scope>NUCLEOTIDE SEQUENCE [LARGE SCALE GENOMIC DNA]</scope>
    <source>
        <strain evidence="3">DSM 19858</strain>
    </source>
</reference>
<dbReference type="GO" id="GO:0071949">
    <property type="term" value="F:FAD binding"/>
    <property type="evidence" value="ECO:0007669"/>
    <property type="project" value="InterPro"/>
</dbReference>
<proteinExistence type="predicted"/>
<accession>A0A1M6PAB9</accession>
<dbReference type="Gene3D" id="3.50.50.60">
    <property type="entry name" value="FAD/NAD(P)-binding domain"/>
    <property type="match status" value="1"/>
</dbReference>
<organism evidence="2 3">
    <name type="scientific">Pseudozobellia thermophila</name>
    <dbReference type="NCBI Taxonomy" id="192903"/>
    <lineage>
        <taxon>Bacteria</taxon>
        <taxon>Pseudomonadati</taxon>
        <taxon>Bacteroidota</taxon>
        <taxon>Flavobacteriia</taxon>
        <taxon>Flavobacteriales</taxon>
        <taxon>Flavobacteriaceae</taxon>
        <taxon>Pseudozobellia</taxon>
    </lineage>
</organism>
<dbReference type="InterPro" id="IPR050407">
    <property type="entry name" value="Geranylgeranyl_reductase"/>
</dbReference>
<gene>
    <name evidence="2" type="ORF">SAMN04488513_11915</name>
</gene>
<evidence type="ECO:0000313" key="3">
    <source>
        <dbReference type="Proteomes" id="UP000184543"/>
    </source>
</evidence>
<dbReference type="Pfam" id="PF01494">
    <property type="entry name" value="FAD_binding_3"/>
    <property type="match status" value="1"/>
</dbReference>
<dbReference type="Proteomes" id="UP000184543">
    <property type="component" value="Unassembled WGS sequence"/>
</dbReference>
<protein>
    <submittedName>
        <fullName evidence="2">Dehydrogenase (Flavoprotein)</fullName>
    </submittedName>
</protein>
<evidence type="ECO:0000259" key="1">
    <source>
        <dbReference type="Pfam" id="PF01494"/>
    </source>
</evidence>
<dbReference type="OrthoDB" id="1142316at2"/>
<dbReference type="PANTHER" id="PTHR42685:SF22">
    <property type="entry name" value="CONDITIONED MEDIUM FACTOR RECEPTOR 1"/>
    <property type="match status" value="1"/>
</dbReference>
<dbReference type="InterPro" id="IPR002938">
    <property type="entry name" value="FAD-bd"/>
</dbReference>
<dbReference type="EMBL" id="FQYU01000019">
    <property type="protein sequence ID" value="SHK04877.1"/>
    <property type="molecule type" value="Genomic_DNA"/>
</dbReference>
<evidence type="ECO:0000313" key="2">
    <source>
        <dbReference type="EMBL" id="SHK04877.1"/>
    </source>
</evidence>
<dbReference type="RefSeq" id="WP_072995926.1">
    <property type="nucleotide sequence ID" value="NZ_FQYU01000019.1"/>
</dbReference>
<dbReference type="SUPFAM" id="SSF51905">
    <property type="entry name" value="FAD/NAD(P)-binding domain"/>
    <property type="match status" value="1"/>
</dbReference>
<name>A0A1M6PAB9_9FLAO</name>
<dbReference type="PRINTS" id="PR00420">
    <property type="entry name" value="RNGMNOXGNASE"/>
</dbReference>
<dbReference type="InterPro" id="IPR036188">
    <property type="entry name" value="FAD/NAD-bd_sf"/>
</dbReference>
<dbReference type="STRING" id="192903.SAMN04488513_11915"/>
<feature type="domain" description="FAD-binding" evidence="1">
    <location>
        <begin position="4"/>
        <end position="304"/>
    </location>
</feature>
<dbReference type="PANTHER" id="PTHR42685">
    <property type="entry name" value="GERANYLGERANYL DIPHOSPHATE REDUCTASE"/>
    <property type="match status" value="1"/>
</dbReference>
<dbReference type="AlphaFoldDB" id="A0A1M6PAB9"/>
<sequence length="374" mass="41550">MKHEYDVIIVGGGLAGLTAALHLHKEGHGVLVIEKNTYPRHKVCGEYLSNEVLPYLDTLGINLPQAGAVAIDTLFFSTADGHPMETSLPLGGQGISRYALDDLLYREVLSQGIDVLSDRVVDISYNYTDFKVVTKEIKTITSKVVIGAYGKRGGLDKRLDRPFMAQKSSWMAVKSHYGLDSFPEHMVALHNFPGGYGGLSKTESGAVNFCYLAHYQSFQKVGNIEDYNEQVVATNPFLKDFLSRAKPIFRQPLAIAQISFHPKAAVENHVLMCGDAAGLIHPLCGNGMAMAVHGAKMAAEATDRFLKDGGRDREGLERGYQREWHKAFRRRLWYGRNLQHLFMRPRLSSSVLGLLVRQPFLLKKIINATHGQPL</sequence>
<keyword evidence="3" id="KW-1185">Reference proteome</keyword>